<sequence>MDNILNQPSCSAWNTDIIIRPTKNSTKVLADTPQVVPLMPTRFPSVSPNDIITMPQVEAKHKRKTNRKKGKATILTASPYKLELQTSIDVANKKNREKEESSKKKLKTNNGKKRLTTQRKTKVSNKKRKKEN</sequence>
<proteinExistence type="predicted"/>
<feature type="region of interest" description="Disordered" evidence="1">
    <location>
        <begin position="92"/>
        <end position="132"/>
    </location>
</feature>
<evidence type="ECO:0000313" key="3">
    <source>
        <dbReference type="Proteomes" id="UP000499080"/>
    </source>
</evidence>
<keyword evidence="3" id="KW-1185">Reference proteome</keyword>
<evidence type="ECO:0000256" key="1">
    <source>
        <dbReference type="SAM" id="MobiDB-lite"/>
    </source>
</evidence>
<gene>
    <name evidence="2" type="ORF">AVEN_127389_1</name>
</gene>
<dbReference type="AlphaFoldDB" id="A0A4Y2ET59"/>
<feature type="compositionally biased region" description="Basic residues" evidence="1">
    <location>
        <begin position="104"/>
        <end position="132"/>
    </location>
</feature>
<feature type="compositionally biased region" description="Basic and acidic residues" evidence="1">
    <location>
        <begin position="92"/>
        <end position="103"/>
    </location>
</feature>
<name>A0A4Y2ET59_ARAVE</name>
<dbReference type="Proteomes" id="UP000499080">
    <property type="component" value="Unassembled WGS sequence"/>
</dbReference>
<dbReference type="EMBL" id="BGPR01000697">
    <property type="protein sequence ID" value="GBM32051.1"/>
    <property type="molecule type" value="Genomic_DNA"/>
</dbReference>
<organism evidence="2 3">
    <name type="scientific">Araneus ventricosus</name>
    <name type="common">Orbweaver spider</name>
    <name type="synonym">Epeira ventricosa</name>
    <dbReference type="NCBI Taxonomy" id="182803"/>
    <lineage>
        <taxon>Eukaryota</taxon>
        <taxon>Metazoa</taxon>
        <taxon>Ecdysozoa</taxon>
        <taxon>Arthropoda</taxon>
        <taxon>Chelicerata</taxon>
        <taxon>Arachnida</taxon>
        <taxon>Araneae</taxon>
        <taxon>Araneomorphae</taxon>
        <taxon>Entelegynae</taxon>
        <taxon>Araneoidea</taxon>
        <taxon>Araneidae</taxon>
        <taxon>Araneus</taxon>
    </lineage>
</organism>
<evidence type="ECO:0000313" key="2">
    <source>
        <dbReference type="EMBL" id="GBM32051.1"/>
    </source>
</evidence>
<accession>A0A4Y2ET59</accession>
<reference evidence="2 3" key="1">
    <citation type="journal article" date="2019" name="Sci. Rep.">
        <title>Orb-weaving spider Araneus ventricosus genome elucidates the spidroin gene catalogue.</title>
        <authorList>
            <person name="Kono N."/>
            <person name="Nakamura H."/>
            <person name="Ohtoshi R."/>
            <person name="Moran D.A.P."/>
            <person name="Shinohara A."/>
            <person name="Yoshida Y."/>
            <person name="Fujiwara M."/>
            <person name="Mori M."/>
            <person name="Tomita M."/>
            <person name="Arakawa K."/>
        </authorList>
    </citation>
    <scope>NUCLEOTIDE SEQUENCE [LARGE SCALE GENOMIC DNA]</scope>
</reference>
<comment type="caution">
    <text evidence="2">The sequence shown here is derived from an EMBL/GenBank/DDBJ whole genome shotgun (WGS) entry which is preliminary data.</text>
</comment>
<protein>
    <submittedName>
        <fullName evidence="2">Uncharacterized protein</fullName>
    </submittedName>
</protein>